<dbReference type="GO" id="GO:0008800">
    <property type="term" value="F:beta-lactamase activity"/>
    <property type="evidence" value="ECO:0007669"/>
    <property type="project" value="UniProtKB-EC"/>
</dbReference>
<dbReference type="AlphaFoldDB" id="A0A853BLH9"/>
<dbReference type="Gene3D" id="3.60.15.10">
    <property type="entry name" value="Ribonuclease Z/Hydroxyacylglutathione hydrolase-like"/>
    <property type="match status" value="1"/>
</dbReference>
<dbReference type="SMART" id="SM00849">
    <property type="entry name" value="Lactamase_B"/>
    <property type="match status" value="1"/>
</dbReference>
<dbReference type="InterPro" id="IPR051453">
    <property type="entry name" value="MBL_Glyoxalase_II"/>
</dbReference>
<dbReference type="InterPro" id="IPR006311">
    <property type="entry name" value="TAT_signal"/>
</dbReference>
<dbReference type="GO" id="GO:0046872">
    <property type="term" value="F:metal ion binding"/>
    <property type="evidence" value="ECO:0007669"/>
    <property type="project" value="UniProtKB-KW"/>
</dbReference>
<protein>
    <submittedName>
        <fullName evidence="7">Metallo-beta-lactamase class B</fullName>
        <ecNumber evidence="7">3.5.2.6</ecNumber>
    </submittedName>
</protein>
<evidence type="ECO:0000313" key="8">
    <source>
        <dbReference type="Proteomes" id="UP000575985"/>
    </source>
</evidence>
<gene>
    <name evidence="7" type="ORF">HNR12_001649</name>
</gene>
<dbReference type="PANTHER" id="PTHR46233">
    <property type="entry name" value="HYDROXYACYLGLUTATHIONE HYDROLASE GLOC"/>
    <property type="match status" value="1"/>
</dbReference>
<evidence type="ECO:0000256" key="3">
    <source>
        <dbReference type="ARBA" id="ARBA00022801"/>
    </source>
</evidence>
<feature type="region of interest" description="Disordered" evidence="5">
    <location>
        <begin position="1"/>
        <end position="23"/>
    </location>
</feature>
<keyword evidence="4" id="KW-0862">Zinc</keyword>
<sequence length="358" mass="37625">MSADPSGRPFRSHSRASASDPSAATSRRSLLVAAALLPVAVGAVGAATGGRAAATTTQATASGDAQRHYDRAARLAGDDPVSLALIKALSPDAVFPPGQAPAPIRVFDNVAMVNTKMVSAAAITTSAGVVLLDALSSPEEAEQVLLPGLRAVGVDPERITHVVVTQAHYDHFGGAQYLADRYGARVMMSPADWDFIAADAPPNAPVRDLEIHDGQRLTVGDTTITLHHTPGHTPGTVSPVFPALWRGTRHTTMLWGGTNPPSATADKRIYLSSVRSFAARMRAAGVVAELNNHPGADYGVARMEQLRADASENPFIIGGTRTRRFMEVMESMIRGRIATDEESPTTAAPAAHTTRTCC</sequence>
<dbReference type="EC" id="3.5.2.6" evidence="7"/>
<keyword evidence="2" id="KW-0479">Metal-binding</keyword>
<dbReference type="InterPro" id="IPR001279">
    <property type="entry name" value="Metallo-B-lactamas"/>
</dbReference>
<dbReference type="Proteomes" id="UP000575985">
    <property type="component" value="Unassembled WGS sequence"/>
</dbReference>
<reference evidence="7 8" key="1">
    <citation type="submission" date="2020-07" db="EMBL/GenBank/DDBJ databases">
        <title>Sequencing the genomes of 1000 actinobacteria strains.</title>
        <authorList>
            <person name="Klenk H.-P."/>
        </authorList>
    </citation>
    <scope>NUCLEOTIDE SEQUENCE [LARGE SCALE GENOMIC DNA]</scope>
    <source>
        <strain evidence="7 8">DSM 45927</strain>
    </source>
</reference>
<dbReference type="RefSeq" id="WP_179766900.1">
    <property type="nucleotide sequence ID" value="NZ_JACCFO010000001.1"/>
</dbReference>
<comment type="caution">
    <text evidence="7">The sequence shown here is derived from an EMBL/GenBank/DDBJ whole genome shotgun (WGS) entry which is preliminary data.</text>
</comment>
<keyword evidence="8" id="KW-1185">Reference proteome</keyword>
<feature type="domain" description="Metallo-beta-lactamase" evidence="6">
    <location>
        <begin position="117"/>
        <end position="290"/>
    </location>
</feature>
<dbReference type="SUPFAM" id="SSF56281">
    <property type="entry name" value="Metallo-hydrolase/oxidoreductase"/>
    <property type="match status" value="1"/>
</dbReference>
<name>A0A853BLH9_9ACTN</name>
<proteinExistence type="predicted"/>
<dbReference type="CDD" id="cd16280">
    <property type="entry name" value="metallo-hydrolase-like_MBL-fold"/>
    <property type="match status" value="1"/>
</dbReference>
<evidence type="ECO:0000256" key="5">
    <source>
        <dbReference type="SAM" id="MobiDB-lite"/>
    </source>
</evidence>
<evidence type="ECO:0000256" key="2">
    <source>
        <dbReference type="ARBA" id="ARBA00022723"/>
    </source>
</evidence>
<dbReference type="PROSITE" id="PS51318">
    <property type="entry name" value="TAT"/>
    <property type="match status" value="1"/>
</dbReference>
<dbReference type="EMBL" id="JACCFO010000001">
    <property type="protein sequence ID" value="NYI95372.1"/>
    <property type="molecule type" value="Genomic_DNA"/>
</dbReference>
<keyword evidence="3 7" id="KW-0378">Hydrolase</keyword>
<evidence type="ECO:0000259" key="6">
    <source>
        <dbReference type="SMART" id="SM00849"/>
    </source>
</evidence>
<dbReference type="InterPro" id="IPR036866">
    <property type="entry name" value="RibonucZ/Hydroxyglut_hydro"/>
</dbReference>
<evidence type="ECO:0000256" key="4">
    <source>
        <dbReference type="ARBA" id="ARBA00022833"/>
    </source>
</evidence>
<dbReference type="Pfam" id="PF00753">
    <property type="entry name" value="Lactamase_B"/>
    <property type="match status" value="1"/>
</dbReference>
<organism evidence="7 8">
    <name type="scientific">Streptomonospora nanhaiensis</name>
    <dbReference type="NCBI Taxonomy" id="1323731"/>
    <lineage>
        <taxon>Bacteria</taxon>
        <taxon>Bacillati</taxon>
        <taxon>Actinomycetota</taxon>
        <taxon>Actinomycetes</taxon>
        <taxon>Streptosporangiales</taxon>
        <taxon>Nocardiopsidaceae</taxon>
        <taxon>Streptomonospora</taxon>
    </lineage>
</organism>
<evidence type="ECO:0000313" key="7">
    <source>
        <dbReference type="EMBL" id="NYI95372.1"/>
    </source>
</evidence>
<comment type="cofactor">
    <cofactor evidence="1">
        <name>Zn(2+)</name>
        <dbReference type="ChEBI" id="CHEBI:29105"/>
    </cofactor>
</comment>
<accession>A0A853BLH9</accession>
<evidence type="ECO:0000256" key="1">
    <source>
        <dbReference type="ARBA" id="ARBA00001947"/>
    </source>
</evidence>
<dbReference type="PANTHER" id="PTHR46233:SF3">
    <property type="entry name" value="HYDROXYACYLGLUTATHIONE HYDROLASE GLOC"/>
    <property type="match status" value="1"/>
</dbReference>